<evidence type="ECO:0000313" key="8">
    <source>
        <dbReference type="Proteomes" id="UP000317494"/>
    </source>
</evidence>
<dbReference type="SUPFAM" id="SSF46565">
    <property type="entry name" value="Chaperone J-domain"/>
    <property type="match status" value="1"/>
</dbReference>
<dbReference type="Proteomes" id="UP000317494">
    <property type="component" value="Unassembled WGS sequence"/>
</dbReference>
<dbReference type="PROSITE" id="PS00636">
    <property type="entry name" value="DNAJ_1"/>
    <property type="match status" value="1"/>
</dbReference>
<protein>
    <recommendedName>
        <fullName evidence="5">J domain-containing protein</fullName>
    </recommendedName>
</protein>
<comment type="caution">
    <text evidence="7">The sequence shown here is derived from an EMBL/GenBank/DDBJ whole genome shotgun (WGS) entry which is preliminary data.</text>
</comment>
<keyword evidence="3" id="KW-0143">Chaperone</keyword>
<dbReference type="InterPro" id="IPR036869">
    <property type="entry name" value="J_dom_sf"/>
</dbReference>
<evidence type="ECO:0000256" key="3">
    <source>
        <dbReference type="ARBA" id="ARBA00023186"/>
    </source>
</evidence>
<gene>
    <name evidence="6" type="ORF">SeLEV6574_g03597</name>
    <name evidence="7" type="ORF">SeMB42_g02493</name>
</gene>
<dbReference type="Pfam" id="PF11875">
    <property type="entry name" value="DnaJ-like_C11_C"/>
    <property type="match status" value="1"/>
</dbReference>
<dbReference type="InterPro" id="IPR052243">
    <property type="entry name" value="Mito_inner_membrane_organizer"/>
</dbReference>
<evidence type="ECO:0000256" key="4">
    <source>
        <dbReference type="SAM" id="MobiDB-lite"/>
    </source>
</evidence>
<accession>A0A507DE22</accession>
<evidence type="ECO:0000256" key="1">
    <source>
        <dbReference type="ARBA" id="ARBA00004370"/>
    </source>
</evidence>
<dbReference type="VEuPathDB" id="FungiDB:SeMB42_g02493"/>
<dbReference type="SMART" id="SM00271">
    <property type="entry name" value="DnaJ"/>
    <property type="match status" value="1"/>
</dbReference>
<evidence type="ECO:0000313" key="6">
    <source>
        <dbReference type="EMBL" id="TPX45885.1"/>
    </source>
</evidence>
<feature type="compositionally biased region" description="Acidic residues" evidence="4">
    <location>
        <begin position="53"/>
        <end position="64"/>
    </location>
</feature>
<dbReference type="AlphaFoldDB" id="A0A507DE22"/>
<dbReference type="InterPro" id="IPR001623">
    <property type="entry name" value="DnaJ_domain"/>
</dbReference>
<keyword evidence="8" id="KW-1185">Reference proteome</keyword>
<dbReference type="PRINTS" id="PR00625">
    <property type="entry name" value="JDOMAIN"/>
</dbReference>
<feature type="region of interest" description="Disordered" evidence="4">
    <location>
        <begin position="1"/>
        <end position="74"/>
    </location>
</feature>
<dbReference type="Gene3D" id="1.10.287.110">
    <property type="entry name" value="DnaJ domain"/>
    <property type="match status" value="1"/>
</dbReference>
<dbReference type="Pfam" id="PF00226">
    <property type="entry name" value="DnaJ"/>
    <property type="match status" value="1"/>
</dbReference>
<comment type="subcellular location">
    <subcellularLocation>
        <location evidence="1">Membrane</location>
    </subcellularLocation>
</comment>
<proteinExistence type="predicted"/>
<dbReference type="PANTHER" id="PTHR44157:SF1">
    <property type="entry name" value="DNAJ HOMOLOG SUBFAMILY C MEMBER 11"/>
    <property type="match status" value="1"/>
</dbReference>
<feature type="compositionally biased region" description="Basic and acidic residues" evidence="4">
    <location>
        <begin position="595"/>
        <end position="606"/>
    </location>
</feature>
<dbReference type="PANTHER" id="PTHR44157">
    <property type="entry name" value="DNAJ HOMOLOG SUBFAMILY C MEMBER 11"/>
    <property type="match status" value="1"/>
</dbReference>
<dbReference type="EMBL" id="QEAN01000077">
    <property type="protein sequence ID" value="TPX49776.1"/>
    <property type="molecule type" value="Genomic_DNA"/>
</dbReference>
<feature type="compositionally biased region" description="Basic and acidic residues" evidence="4">
    <location>
        <begin position="43"/>
        <end position="52"/>
    </location>
</feature>
<dbReference type="EMBL" id="QEAM01000125">
    <property type="protein sequence ID" value="TPX45885.1"/>
    <property type="molecule type" value="Genomic_DNA"/>
</dbReference>
<feature type="domain" description="J" evidence="5">
    <location>
        <begin position="73"/>
        <end position="141"/>
    </location>
</feature>
<feature type="compositionally biased region" description="Polar residues" evidence="4">
    <location>
        <begin position="9"/>
        <end position="33"/>
    </location>
</feature>
<dbReference type="PROSITE" id="PS50076">
    <property type="entry name" value="DNAJ_2"/>
    <property type="match status" value="1"/>
</dbReference>
<dbReference type="InterPro" id="IPR024586">
    <property type="entry name" value="DnaJ-like_C11_C"/>
</dbReference>
<dbReference type="CDD" id="cd06257">
    <property type="entry name" value="DnaJ"/>
    <property type="match status" value="1"/>
</dbReference>
<dbReference type="GO" id="GO:0042407">
    <property type="term" value="P:cristae formation"/>
    <property type="evidence" value="ECO:0007669"/>
    <property type="project" value="TreeGrafter"/>
</dbReference>
<evidence type="ECO:0000313" key="7">
    <source>
        <dbReference type="EMBL" id="TPX49776.1"/>
    </source>
</evidence>
<dbReference type="Proteomes" id="UP000320475">
    <property type="component" value="Unassembled WGS sequence"/>
</dbReference>
<evidence type="ECO:0000256" key="2">
    <source>
        <dbReference type="ARBA" id="ARBA00023136"/>
    </source>
</evidence>
<dbReference type="GO" id="GO:0005739">
    <property type="term" value="C:mitochondrion"/>
    <property type="evidence" value="ECO:0007669"/>
    <property type="project" value="GOC"/>
</dbReference>
<dbReference type="GO" id="GO:0016020">
    <property type="term" value="C:membrane"/>
    <property type="evidence" value="ECO:0007669"/>
    <property type="project" value="UniProtKB-SubCell"/>
</dbReference>
<sequence>MSRPDTTRPTRSSDPSDPYANTNSHRESSTTPESAYHHHHHHDPTARDTNDQHDDDDDDNDNDDQNTQSSTPNYYAVLNLSKQATEEDIKNSYRRLGLLYHPDKHQTPQDKAIASESFQSIQRAYDVLSDPTRRYLYDTYGEKALHQSWDLGPRLKTPEQIRAEYERRLMRDREMDLENLVKSRGEISVTLNATQLFDPLLTTKLPLQHPPNPFAIIPNIPKQKPEHLLDYLVWPEVTQAVVKHSWQTTILPGSTFNIHGAAVARNGIGTGNVLGTIKHSFSSRLLGELTGGFAESPMAQLKMTYNITAENFVTFAATSTSLSSPPPLLLVLGRRFTPNTTAYVTYRTGEYILGSWGLYAPRRGEPAAFSLGLVRRTLKTQVMADFTLATSSVQASVAASRALTKNIRARASVGTSTNLGLTYSLGLDQKLTKHSTTGMTLDCASVGGVKLILRYTRVGQKFSLPIIISPHLDIRVSIMAGCIPLFLGIIFDLGIMSSIKKKSRQDKLAKIRSENVELLAQRKKEAEDAVRLMSKSVGAKRQAEQNKNGLVIVEALYGKLDPLTKSQPSTFLCRNNVSVNGNLTQNGHSNGTIDGDTRKEPDGNRHHECPSGISSSAKEYIDVTIPVQSLVLNSQLHIDGGFSKSSLLGFYDPCLGENKKLRVAYEFHGGFHVVEVDDMSSLAAPLRAHLVKSQ</sequence>
<evidence type="ECO:0000259" key="5">
    <source>
        <dbReference type="PROSITE" id="PS50076"/>
    </source>
</evidence>
<keyword evidence="2" id="KW-0472">Membrane</keyword>
<dbReference type="OrthoDB" id="10250354at2759"/>
<dbReference type="InterPro" id="IPR018253">
    <property type="entry name" value="DnaJ_domain_CS"/>
</dbReference>
<dbReference type="Pfam" id="PF22774">
    <property type="entry name" value="DNAJC11_beta-barrel"/>
    <property type="match status" value="1"/>
</dbReference>
<organism evidence="7 8">
    <name type="scientific">Synchytrium endobioticum</name>
    <dbReference type="NCBI Taxonomy" id="286115"/>
    <lineage>
        <taxon>Eukaryota</taxon>
        <taxon>Fungi</taxon>
        <taxon>Fungi incertae sedis</taxon>
        <taxon>Chytridiomycota</taxon>
        <taxon>Chytridiomycota incertae sedis</taxon>
        <taxon>Chytridiomycetes</taxon>
        <taxon>Synchytriales</taxon>
        <taxon>Synchytriaceae</taxon>
        <taxon>Synchytrium</taxon>
    </lineage>
</organism>
<feature type="compositionally biased region" description="Polar residues" evidence="4">
    <location>
        <begin position="583"/>
        <end position="592"/>
    </location>
</feature>
<dbReference type="InterPro" id="IPR055225">
    <property type="entry name" value="DNAJC11-like_beta-barrel"/>
</dbReference>
<reference evidence="8 9" key="1">
    <citation type="journal article" date="2019" name="Sci. Rep.">
        <title>Comparative genomics of chytrid fungi reveal insights into the obligate biotrophic and pathogenic lifestyle of Synchytrium endobioticum.</title>
        <authorList>
            <person name="van de Vossenberg B.T.L.H."/>
            <person name="Warris S."/>
            <person name="Nguyen H.D.T."/>
            <person name="van Gent-Pelzer M.P.E."/>
            <person name="Joly D.L."/>
            <person name="van de Geest H.C."/>
            <person name="Bonants P.J.M."/>
            <person name="Smith D.S."/>
            <person name="Levesque C.A."/>
            <person name="van der Lee T.A.J."/>
        </authorList>
    </citation>
    <scope>NUCLEOTIDE SEQUENCE [LARGE SCALE GENOMIC DNA]</scope>
    <source>
        <strain evidence="6 9">LEV6574</strain>
        <strain evidence="7 8">MB42</strain>
    </source>
</reference>
<evidence type="ECO:0000313" key="9">
    <source>
        <dbReference type="Proteomes" id="UP000320475"/>
    </source>
</evidence>
<dbReference type="STRING" id="286115.A0A507DE22"/>
<feature type="region of interest" description="Disordered" evidence="4">
    <location>
        <begin position="583"/>
        <end position="606"/>
    </location>
</feature>
<name>A0A507DE22_9FUNG</name>